<dbReference type="InterPro" id="IPR004358">
    <property type="entry name" value="Sig_transdc_His_kin-like_C"/>
</dbReference>
<dbReference type="Pfam" id="PF00512">
    <property type="entry name" value="HisKA"/>
    <property type="match status" value="1"/>
</dbReference>
<dbReference type="CDD" id="cd00082">
    <property type="entry name" value="HisKA"/>
    <property type="match status" value="1"/>
</dbReference>
<evidence type="ECO:0000256" key="10">
    <source>
        <dbReference type="ARBA" id="ARBA00022989"/>
    </source>
</evidence>
<evidence type="ECO:0000256" key="12">
    <source>
        <dbReference type="ARBA" id="ARBA00023136"/>
    </source>
</evidence>
<evidence type="ECO:0000256" key="11">
    <source>
        <dbReference type="ARBA" id="ARBA00023012"/>
    </source>
</evidence>
<gene>
    <name evidence="15" type="ORF">SAMN05216605_102518</name>
</gene>
<evidence type="ECO:0000256" key="9">
    <source>
        <dbReference type="ARBA" id="ARBA00022840"/>
    </source>
</evidence>
<evidence type="ECO:0000256" key="5">
    <source>
        <dbReference type="ARBA" id="ARBA00022679"/>
    </source>
</evidence>
<evidence type="ECO:0000256" key="13">
    <source>
        <dbReference type="SAM" id="Phobius"/>
    </source>
</evidence>
<organism evidence="15 16">
    <name type="scientific">Pseudomonas abietaniphila</name>
    <dbReference type="NCBI Taxonomy" id="89065"/>
    <lineage>
        <taxon>Bacteria</taxon>
        <taxon>Pseudomonadati</taxon>
        <taxon>Pseudomonadota</taxon>
        <taxon>Gammaproteobacteria</taxon>
        <taxon>Pseudomonadales</taxon>
        <taxon>Pseudomonadaceae</taxon>
        <taxon>Pseudomonas</taxon>
    </lineage>
</organism>
<dbReference type="PANTHER" id="PTHR45436">
    <property type="entry name" value="SENSOR HISTIDINE KINASE YKOH"/>
    <property type="match status" value="1"/>
</dbReference>
<dbReference type="Pfam" id="PF08521">
    <property type="entry name" value="2CSK_N"/>
    <property type="match status" value="1"/>
</dbReference>
<comment type="catalytic activity">
    <reaction evidence="1">
        <text>ATP + protein L-histidine = ADP + protein N-phospho-L-histidine.</text>
        <dbReference type="EC" id="2.7.13.3"/>
    </reaction>
</comment>
<dbReference type="STRING" id="89065.SAMN05216605_102518"/>
<reference evidence="16" key="1">
    <citation type="submission" date="2016-10" db="EMBL/GenBank/DDBJ databases">
        <authorList>
            <person name="Varghese N."/>
            <person name="Submissions S."/>
        </authorList>
    </citation>
    <scope>NUCLEOTIDE SEQUENCE [LARGE SCALE GENOMIC DNA]</scope>
    <source>
        <strain evidence="16">ATCC 700689</strain>
    </source>
</reference>
<dbReference type="RefSeq" id="WP_074751008.1">
    <property type="nucleotide sequence ID" value="NZ_FNCO01000002.1"/>
</dbReference>
<dbReference type="InterPro" id="IPR003661">
    <property type="entry name" value="HisK_dim/P_dom"/>
</dbReference>
<keyword evidence="16" id="KW-1185">Reference proteome</keyword>
<evidence type="ECO:0000256" key="2">
    <source>
        <dbReference type="ARBA" id="ARBA00004141"/>
    </source>
</evidence>
<dbReference type="OrthoDB" id="9809766at2"/>
<dbReference type="EC" id="2.7.13.3" evidence="3"/>
<dbReference type="EMBL" id="FNCO01000002">
    <property type="protein sequence ID" value="SDG59712.1"/>
    <property type="molecule type" value="Genomic_DNA"/>
</dbReference>
<dbReference type="SMART" id="SM00387">
    <property type="entry name" value="HATPase_c"/>
    <property type="match status" value="1"/>
</dbReference>
<evidence type="ECO:0000313" key="16">
    <source>
        <dbReference type="Proteomes" id="UP000182894"/>
    </source>
</evidence>
<keyword evidence="6 13" id="KW-0812">Transmembrane</keyword>
<dbReference type="GO" id="GO:0005886">
    <property type="term" value="C:plasma membrane"/>
    <property type="evidence" value="ECO:0007669"/>
    <property type="project" value="TreeGrafter"/>
</dbReference>
<keyword evidence="8 15" id="KW-0418">Kinase</keyword>
<dbReference type="InterPro" id="IPR036097">
    <property type="entry name" value="HisK_dim/P_sf"/>
</dbReference>
<keyword evidence="10 13" id="KW-1133">Transmembrane helix</keyword>
<evidence type="ECO:0000256" key="7">
    <source>
        <dbReference type="ARBA" id="ARBA00022741"/>
    </source>
</evidence>
<keyword evidence="7" id="KW-0547">Nucleotide-binding</keyword>
<evidence type="ECO:0000259" key="14">
    <source>
        <dbReference type="PROSITE" id="PS50109"/>
    </source>
</evidence>
<dbReference type="Pfam" id="PF02518">
    <property type="entry name" value="HATPase_c"/>
    <property type="match status" value="1"/>
</dbReference>
<protein>
    <recommendedName>
        <fullName evidence="3">histidine kinase</fullName>
        <ecNumber evidence="3">2.7.13.3</ecNumber>
    </recommendedName>
</protein>
<keyword evidence="4" id="KW-0597">Phosphoprotein</keyword>
<evidence type="ECO:0000256" key="3">
    <source>
        <dbReference type="ARBA" id="ARBA00012438"/>
    </source>
</evidence>
<dbReference type="Proteomes" id="UP000182894">
    <property type="component" value="Unassembled WGS sequence"/>
</dbReference>
<dbReference type="InterPro" id="IPR013727">
    <property type="entry name" value="2CSK_N"/>
</dbReference>
<keyword evidence="12 13" id="KW-0472">Membrane</keyword>
<dbReference type="AlphaFoldDB" id="A0A1G7VIP7"/>
<name>A0A1G7VIP7_9PSED</name>
<dbReference type="InterPro" id="IPR005467">
    <property type="entry name" value="His_kinase_dom"/>
</dbReference>
<dbReference type="PRINTS" id="PR00344">
    <property type="entry name" value="BCTRLSENSOR"/>
</dbReference>
<dbReference type="InterPro" id="IPR036890">
    <property type="entry name" value="HATPase_C_sf"/>
</dbReference>
<dbReference type="PROSITE" id="PS50109">
    <property type="entry name" value="HIS_KIN"/>
    <property type="match status" value="1"/>
</dbReference>
<feature type="transmembrane region" description="Helical" evidence="13">
    <location>
        <begin position="170"/>
        <end position="188"/>
    </location>
</feature>
<dbReference type="GO" id="GO:0000155">
    <property type="term" value="F:phosphorelay sensor kinase activity"/>
    <property type="evidence" value="ECO:0007669"/>
    <property type="project" value="InterPro"/>
</dbReference>
<dbReference type="Gene3D" id="3.30.565.10">
    <property type="entry name" value="Histidine kinase-like ATPase, C-terminal domain"/>
    <property type="match status" value="1"/>
</dbReference>
<evidence type="ECO:0000256" key="6">
    <source>
        <dbReference type="ARBA" id="ARBA00022692"/>
    </source>
</evidence>
<feature type="domain" description="Histidine kinase" evidence="14">
    <location>
        <begin position="245"/>
        <end position="455"/>
    </location>
</feature>
<dbReference type="SMART" id="SM00388">
    <property type="entry name" value="HisKA"/>
    <property type="match status" value="1"/>
</dbReference>
<dbReference type="GO" id="GO:0005524">
    <property type="term" value="F:ATP binding"/>
    <property type="evidence" value="ECO:0007669"/>
    <property type="project" value="UniProtKB-KW"/>
</dbReference>
<evidence type="ECO:0000313" key="15">
    <source>
        <dbReference type="EMBL" id="SDG59712.1"/>
    </source>
</evidence>
<dbReference type="CDD" id="cd00075">
    <property type="entry name" value="HATPase"/>
    <property type="match status" value="1"/>
</dbReference>
<keyword evidence="11" id="KW-0902">Two-component regulatory system</keyword>
<dbReference type="PANTHER" id="PTHR45436:SF14">
    <property type="entry name" value="SENSOR PROTEIN QSEC"/>
    <property type="match status" value="1"/>
</dbReference>
<evidence type="ECO:0000256" key="1">
    <source>
        <dbReference type="ARBA" id="ARBA00000085"/>
    </source>
</evidence>
<dbReference type="SUPFAM" id="SSF47384">
    <property type="entry name" value="Homodimeric domain of signal transducing histidine kinase"/>
    <property type="match status" value="1"/>
</dbReference>
<dbReference type="SUPFAM" id="SSF55874">
    <property type="entry name" value="ATPase domain of HSP90 chaperone/DNA topoisomerase II/histidine kinase"/>
    <property type="match status" value="1"/>
</dbReference>
<dbReference type="InterPro" id="IPR050428">
    <property type="entry name" value="TCS_sensor_his_kinase"/>
</dbReference>
<proteinExistence type="predicted"/>
<accession>A0A1G7VIP7</accession>
<evidence type="ECO:0000256" key="4">
    <source>
        <dbReference type="ARBA" id="ARBA00022553"/>
    </source>
</evidence>
<comment type="subcellular location">
    <subcellularLocation>
        <location evidence="2">Membrane</location>
        <topology evidence="2">Multi-pass membrane protein</topology>
    </subcellularLocation>
</comment>
<keyword evidence="5" id="KW-0808">Transferase</keyword>
<evidence type="ECO:0000256" key="8">
    <source>
        <dbReference type="ARBA" id="ARBA00022777"/>
    </source>
</evidence>
<sequence length="466" mass="51711">MTSIRRRTLTIILGLVIAGLLILTMVNVHDSNHEIAEVYDAQLATNARLLQGVMRMPLARQEHAQLYQAFNQALGQADPKVDGHPYESKIAFQVWDLQGNLLVHTPSAPTLTHAPQYTGFSDIDDLGKHQWRTFVLKDEQHNLLIWVGERDDVRSDLVNRIVRHTVLPNLMGSLLLMAAIWLAIGWGLKPLANLATILRGRHPGSLEPLQLAPLPSELEPMQAALNRLLGQIQDVLSRERRFIADAAHEMRTPLAVLRVHAQNVLEAHNEAQRRESLNYLIVGVDRTTRLVNQLLTIARLEPNAGLPTTRTDLVKTVRDSLVQLTPWVLSRGLELSFECSEQAYVLKTDVSAIDIALQNLVTNAVNFSPSGGQITITLQFSAKRFQLAVTDQGPGIDEAERERLFERFYSRANDQGVGLGLTIVQAVAVRLGGEIRLENISPHGLRAVMDIPLAAHNDDPATPAII</sequence>
<dbReference type="Gene3D" id="1.10.287.130">
    <property type="match status" value="1"/>
</dbReference>
<keyword evidence="9" id="KW-0067">ATP-binding</keyword>
<dbReference type="InterPro" id="IPR003594">
    <property type="entry name" value="HATPase_dom"/>
</dbReference>